<evidence type="ECO:0000313" key="2">
    <source>
        <dbReference type="EMBL" id="QOK22341.1"/>
    </source>
</evidence>
<dbReference type="RefSeq" id="WP_192910854.1">
    <property type="nucleotide sequence ID" value="NZ_CP062789.1"/>
</dbReference>
<sequence length="107" mass="11609">MPLNRKARSSMTKESHTQREVETMVAARYPSGRLQDLALDSARAVLSEAPARTQLEGTAQRYAAAVLALDEARAELTGAIIATDAPETKIAEWAGVTRMTVRKARGK</sequence>
<dbReference type="AlphaFoldDB" id="A0A7L9IY90"/>
<reference evidence="2 3" key="1">
    <citation type="submission" date="2020-10" db="EMBL/GenBank/DDBJ databases">
        <title>Janibacter indicus TT2 genome sequence.</title>
        <authorList>
            <person name="Lee K."/>
            <person name="Ganzorig M."/>
        </authorList>
    </citation>
    <scope>NUCLEOTIDE SEQUENCE [LARGE SCALE GENOMIC DNA]</scope>
    <source>
        <strain evidence="2 3">TT2</strain>
    </source>
</reference>
<organism evidence="2 3">
    <name type="scientific">Janibacter indicus</name>
    <dbReference type="NCBI Taxonomy" id="857417"/>
    <lineage>
        <taxon>Bacteria</taxon>
        <taxon>Bacillati</taxon>
        <taxon>Actinomycetota</taxon>
        <taxon>Actinomycetes</taxon>
        <taxon>Micrococcales</taxon>
        <taxon>Intrasporangiaceae</taxon>
        <taxon>Janibacter</taxon>
    </lineage>
</organism>
<feature type="compositionally biased region" description="Basic and acidic residues" evidence="1">
    <location>
        <begin position="11"/>
        <end position="20"/>
    </location>
</feature>
<proteinExistence type="predicted"/>
<name>A0A7L9IY90_9MICO</name>
<dbReference type="EMBL" id="CP062789">
    <property type="protein sequence ID" value="QOK22341.1"/>
    <property type="molecule type" value="Genomic_DNA"/>
</dbReference>
<gene>
    <name evidence="2" type="ORF">IGS73_14815</name>
</gene>
<dbReference type="Proteomes" id="UP000593998">
    <property type="component" value="Chromosome"/>
</dbReference>
<evidence type="ECO:0000256" key="1">
    <source>
        <dbReference type="SAM" id="MobiDB-lite"/>
    </source>
</evidence>
<protein>
    <submittedName>
        <fullName evidence="2">Uncharacterized protein</fullName>
    </submittedName>
</protein>
<accession>A0A7L9IY90</accession>
<feature type="region of interest" description="Disordered" evidence="1">
    <location>
        <begin position="1"/>
        <end position="20"/>
    </location>
</feature>
<evidence type="ECO:0000313" key="3">
    <source>
        <dbReference type="Proteomes" id="UP000593998"/>
    </source>
</evidence>